<comment type="caution">
    <text evidence="2">The sequence shown here is derived from an EMBL/GenBank/DDBJ whole genome shotgun (WGS) entry which is preliminary data.</text>
</comment>
<gene>
    <name evidence="2" type="ORF">KUA55_03810</name>
</gene>
<evidence type="ECO:0000259" key="1">
    <source>
        <dbReference type="Pfam" id="PF07969"/>
    </source>
</evidence>
<name>A0ABS6TA70_9ENTE</name>
<sequence>MKSLNNVRVETKYLENAGFTYGTATELMDIKIDDGKIIAFEKAKNQPISAEDIDGNGQLLLPSIREMHCHFDKSKLGVPWEPIKSANSIVERFTQELIDLENLELSFAERMDNLIKLELANGVTFFRSHIDVHPKIGQKYLQQTLESLEKYHGKFGYELVAFPQHGLLLSNAYEEMKTALQNGATIVGGVDPASLDGNFEKSLHQTFELATRFDVPIDIHIHDRNQAGYDTFKELLRLTKQSGWQNRVTISHGFGLRDIPKDQKTAFFTELAQTGISVFSSVPLDGVIPPLAELRQAGVNIALGCDNVYDSWSPFGDGNVLEKLNRYNEIFKQTSQQQLSDSLELVTGKQTFGENSWLKVGAPADFVLTDSSCSAEFVARKIPVNLSLYRGNVTFSKE</sequence>
<proteinExistence type="predicted"/>
<organism evidence="2 3">
    <name type="scientific">Enterococcus alishanensis</name>
    <dbReference type="NCBI Taxonomy" id="1303817"/>
    <lineage>
        <taxon>Bacteria</taxon>
        <taxon>Bacillati</taxon>
        <taxon>Bacillota</taxon>
        <taxon>Bacilli</taxon>
        <taxon>Lactobacillales</taxon>
        <taxon>Enterococcaceae</taxon>
        <taxon>Enterococcus</taxon>
    </lineage>
</organism>
<feature type="domain" description="Amidohydrolase 3" evidence="1">
    <location>
        <begin position="132"/>
        <end position="393"/>
    </location>
</feature>
<dbReference type="PANTHER" id="PTHR32027:SF9">
    <property type="entry name" value="BLL3847 PROTEIN"/>
    <property type="match status" value="1"/>
</dbReference>
<evidence type="ECO:0000313" key="2">
    <source>
        <dbReference type="EMBL" id="MBV7389793.1"/>
    </source>
</evidence>
<dbReference type="Pfam" id="PF07969">
    <property type="entry name" value="Amidohydro_3"/>
    <property type="match status" value="1"/>
</dbReference>
<evidence type="ECO:0000313" key="3">
    <source>
        <dbReference type="Proteomes" id="UP000774130"/>
    </source>
</evidence>
<dbReference type="InterPro" id="IPR013108">
    <property type="entry name" value="Amidohydro_3"/>
</dbReference>
<reference evidence="2 3" key="1">
    <citation type="submission" date="2021-06" db="EMBL/GenBank/DDBJ databases">
        <title>Enterococcus alishanensis sp. nov., a novel lactic acid bacterium isolated from fresh coffee beans.</title>
        <authorList>
            <person name="Chen Y.-S."/>
        </authorList>
    </citation>
    <scope>NUCLEOTIDE SEQUENCE [LARGE SCALE GENOMIC DNA]</scope>
    <source>
        <strain evidence="2 3">ALS3</strain>
    </source>
</reference>
<dbReference type="NCBIfam" id="NF005312">
    <property type="entry name" value="PRK06846.1"/>
    <property type="match status" value="1"/>
</dbReference>
<dbReference type="Proteomes" id="UP000774130">
    <property type="component" value="Unassembled WGS sequence"/>
</dbReference>
<dbReference type="CDD" id="cd01293">
    <property type="entry name" value="Bact_CD"/>
    <property type="match status" value="1"/>
</dbReference>
<dbReference type="PANTHER" id="PTHR32027">
    <property type="entry name" value="CYTOSINE DEAMINASE"/>
    <property type="match status" value="1"/>
</dbReference>
<dbReference type="EMBL" id="JAHUZB010000002">
    <property type="protein sequence ID" value="MBV7389793.1"/>
    <property type="molecule type" value="Genomic_DNA"/>
</dbReference>
<dbReference type="RefSeq" id="WP_218324863.1">
    <property type="nucleotide sequence ID" value="NZ_JAHUZB010000002.1"/>
</dbReference>
<protein>
    <submittedName>
        <fullName evidence="2">Amidohydrolase family protein</fullName>
    </submittedName>
</protein>
<accession>A0ABS6TA70</accession>
<dbReference type="InterPro" id="IPR052349">
    <property type="entry name" value="Metallo-hydrolase_Enzymes"/>
</dbReference>
<keyword evidence="3" id="KW-1185">Reference proteome</keyword>